<accession>A0A1I8AN35</accession>
<feature type="compositionally biased region" description="Basic and acidic residues" evidence="1">
    <location>
        <begin position="54"/>
        <end position="63"/>
    </location>
</feature>
<keyword evidence="2" id="KW-1185">Reference proteome</keyword>
<dbReference type="WBParaSite" id="L893_g7684.t1">
    <property type="protein sequence ID" value="L893_g7684.t1"/>
    <property type="gene ID" value="L893_g7684"/>
</dbReference>
<reference evidence="3" key="1">
    <citation type="submission" date="2016-11" db="UniProtKB">
        <authorList>
            <consortium name="WormBaseParasite"/>
        </authorList>
    </citation>
    <scope>IDENTIFICATION</scope>
</reference>
<sequence>IDQIYLKKKLLWMSNHFGLSSLSKLRNAHSLEDPPIQDSSGSGGKKDQRKKKDIGKQDQKESLRTASGVSGKPAAGEVDY</sequence>
<evidence type="ECO:0000313" key="2">
    <source>
        <dbReference type="Proteomes" id="UP000095287"/>
    </source>
</evidence>
<organism evidence="2 3">
    <name type="scientific">Steinernema glaseri</name>
    <dbReference type="NCBI Taxonomy" id="37863"/>
    <lineage>
        <taxon>Eukaryota</taxon>
        <taxon>Metazoa</taxon>
        <taxon>Ecdysozoa</taxon>
        <taxon>Nematoda</taxon>
        <taxon>Chromadorea</taxon>
        <taxon>Rhabditida</taxon>
        <taxon>Tylenchina</taxon>
        <taxon>Panagrolaimomorpha</taxon>
        <taxon>Strongyloidoidea</taxon>
        <taxon>Steinernematidae</taxon>
        <taxon>Steinernema</taxon>
    </lineage>
</organism>
<dbReference type="AlphaFoldDB" id="A0A1I8AN35"/>
<proteinExistence type="predicted"/>
<dbReference type="Proteomes" id="UP000095287">
    <property type="component" value="Unplaced"/>
</dbReference>
<name>A0A1I8AN35_9BILA</name>
<evidence type="ECO:0000256" key="1">
    <source>
        <dbReference type="SAM" id="MobiDB-lite"/>
    </source>
</evidence>
<evidence type="ECO:0000313" key="3">
    <source>
        <dbReference type="WBParaSite" id="L893_g7684.t1"/>
    </source>
</evidence>
<protein>
    <submittedName>
        <fullName evidence="3">Pol protein</fullName>
    </submittedName>
</protein>
<feature type="region of interest" description="Disordered" evidence="1">
    <location>
        <begin position="30"/>
        <end position="80"/>
    </location>
</feature>